<evidence type="ECO:0000256" key="4">
    <source>
        <dbReference type="ARBA" id="ARBA00022679"/>
    </source>
</evidence>
<dbReference type="FunFam" id="3.30.565.10:FF:000006">
    <property type="entry name" value="Sensor histidine kinase WalK"/>
    <property type="match status" value="1"/>
</dbReference>
<comment type="function">
    <text evidence="9">Putative oxygen sensor; modulates the activity of FixJ, a transcriptional activator of nitrogen fixation fixK gene. FixL probably acts as a kinase that phosphorylates FixJ.</text>
</comment>
<dbReference type="InterPro" id="IPR036890">
    <property type="entry name" value="HATPase_C_sf"/>
</dbReference>
<dbReference type="GO" id="GO:0006355">
    <property type="term" value="P:regulation of DNA-templated transcription"/>
    <property type="evidence" value="ECO:0007669"/>
    <property type="project" value="InterPro"/>
</dbReference>
<protein>
    <recommendedName>
        <fullName evidence="10">Sensor protein FixL</fullName>
        <ecNumber evidence="2">2.7.13.3</ecNumber>
    </recommendedName>
</protein>
<evidence type="ECO:0000256" key="5">
    <source>
        <dbReference type="ARBA" id="ARBA00022741"/>
    </source>
</evidence>
<keyword evidence="4" id="KW-0808">Transferase</keyword>
<dbReference type="RefSeq" id="WP_090167279.1">
    <property type="nucleotide sequence ID" value="NZ_FOFB01000007.1"/>
</dbReference>
<dbReference type="CDD" id="cd00075">
    <property type="entry name" value="HATPase"/>
    <property type="match status" value="1"/>
</dbReference>
<dbReference type="InterPro" id="IPR035965">
    <property type="entry name" value="PAS-like_dom_sf"/>
</dbReference>
<dbReference type="SMART" id="SM00388">
    <property type="entry name" value="HisKA"/>
    <property type="match status" value="1"/>
</dbReference>
<sequence>MNFTDEDMSQENSRRLRALFEMATDGIITMSSDGFIENVNQAACDLFGYAAGEMQGQKVNMLMAQYDRTHHDGYLKRYHETGDPHIIGIGRDVIGRRKDGHEFPLRLAVSEVKLDERTIYTGILHDVSAFRKAKEEVEKLNADLENKVKERTAALRQREVELKLALGKERELNELKSRFLSMASHEFKTPLSTVLSSAELIELYVEPEQQPKRERHINRIKDAVNQLTEVLDDFLSLSQLEQGRVICKPKLIDVRALISTSVESSEGQFKEGQEVILELADEPRTLMTDPKLLRHVLINLISNAAKYSSPGMPVTIRSAGTKDYCSITILDQGIGIPEEDQPHLFDRFFRARNVENVKGTGLGLNIVNHYVSLMGGRIEFTSKLGEGSSFTVHLPQDNSVL</sequence>
<dbReference type="InterPro" id="IPR003594">
    <property type="entry name" value="HATPase_dom"/>
</dbReference>
<dbReference type="Gene3D" id="1.10.287.130">
    <property type="match status" value="1"/>
</dbReference>
<dbReference type="EC" id="2.7.13.3" evidence="2"/>
<comment type="catalytic activity">
    <reaction evidence="1">
        <text>ATP + protein L-histidine = ADP + protein N-phospho-L-histidine.</text>
        <dbReference type="EC" id="2.7.13.3"/>
    </reaction>
</comment>
<evidence type="ECO:0000259" key="12">
    <source>
        <dbReference type="PROSITE" id="PS50109"/>
    </source>
</evidence>
<dbReference type="Pfam" id="PF00989">
    <property type="entry name" value="PAS"/>
    <property type="match status" value="1"/>
</dbReference>
<dbReference type="STRING" id="478744.SAMN05444359_107139"/>
<dbReference type="GO" id="GO:0000155">
    <property type="term" value="F:phosphorelay sensor kinase activity"/>
    <property type="evidence" value="ECO:0007669"/>
    <property type="project" value="InterPro"/>
</dbReference>
<evidence type="ECO:0000256" key="9">
    <source>
        <dbReference type="ARBA" id="ARBA00059827"/>
    </source>
</evidence>
<dbReference type="InterPro" id="IPR004358">
    <property type="entry name" value="Sig_transdc_His_kin-like_C"/>
</dbReference>
<dbReference type="OrthoDB" id="9808408at2"/>
<dbReference type="InterPro" id="IPR050736">
    <property type="entry name" value="Sensor_HK_Regulatory"/>
</dbReference>
<dbReference type="InterPro" id="IPR036097">
    <property type="entry name" value="HisK_dim/P_sf"/>
</dbReference>
<dbReference type="NCBIfam" id="TIGR00229">
    <property type="entry name" value="sensory_box"/>
    <property type="match status" value="1"/>
</dbReference>
<dbReference type="SUPFAM" id="SSF55785">
    <property type="entry name" value="PYP-like sensor domain (PAS domain)"/>
    <property type="match status" value="1"/>
</dbReference>
<evidence type="ECO:0000259" key="13">
    <source>
        <dbReference type="PROSITE" id="PS50112"/>
    </source>
</evidence>
<evidence type="ECO:0000256" key="11">
    <source>
        <dbReference type="SAM" id="Coils"/>
    </source>
</evidence>
<reference evidence="15" key="1">
    <citation type="submission" date="2016-10" db="EMBL/GenBank/DDBJ databases">
        <authorList>
            <person name="Varghese N."/>
            <person name="Submissions S."/>
        </authorList>
    </citation>
    <scope>NUCLEOTIDE SEQUENCE [LARGE SCALE GENOMIC DNA]</scope>
    <source>
        <strain evidence="15">DSM 24740</strain>
    </source>
</reference>
<evidence type="ECO:0000256" key="3">
    <source>
        <dbReference type="ARBA" id="ARBA00022553"/>
    </source>
</evidence>
<proteinExistence type="predicted"/>
<keyword evidence="11" id="KW-0175">Coiled coil</keyword>
<dbReference type="PANTHER" id="PTHR43711:SF26">
    <property type="entry name" value="SENSOR HISTIDINE KINASE RCSC"/>
    <property type="match status" value="1"/>
</dbReference>
<keyword evidence="3" id="KW-0597">Phosphoprotein</keyword>
<evidence type="ECO:0000256" key="8">
    <source>
        <dbReference type="ARBA" id="ARBA00023012"/>
    </source>
</evidence>
<dbReference type="InParanoid" id="A0A1H9ENC6"/>
<dbReference type="InterPro" id="IPR000014">
    <property type="entry name" value="PAS"/>
</dbReference>
<dbReference type="Pfam" id="PF00512">
    <property type="entry name" value="HisKA"/>
    <property type="match status" value="1"/>
</dbReference>
<dbReference type="GO" id="GO:0005524">
    <property type="term" value="F:ATP binding"/>
    <property type="evidence" value="ECO:0007669"/>
    <property type="project" value="UniProtKB-KW"/>
</dbReference>
<organism evidence="14 15">
    <name type="scientific">Neolewinella agarilytica</name>
    <dbReference type="NCBI Taxonomy" id="478744"/>
    <lineage>
        <taxon>Bacteria</taxon>
        <taxon>Pseudomonadati</taxon>
        <taxon>Bacteroidota</taxon>
        <taxon>Saprospiria</taxon>
        <taxon>Saprospirales</taxon>
        <taxon>Lewinellaceae</taxon>
        <taxon>Neolewinella</taxon>
    </lineage>
</organism>
<keyword evidence="5" id="KW-0547">Nucleotide-binding</keyword>
<dbReference type="PRINTS" id="PR00344">
    <property type="entry name" value="BCTRLSENSOR"/>
</dbReference>
<evidence type="ECO:0000256" key="2">
    <source>
        <dbReference type="ARBA" id="ARBA00012438"/>
    </source>
</evidence>
<dbReference type="Proteomes" id="UP000199021">
    <property type="component" value="Unassembled WGS sequence"/>
</dbReference>
<keyword evidence="8" id="KW-0902">Two-component regulatory system</keyword>
<name>A0A1H9ENC6_9BACT</name>
<dbReference type="SMART" id="SM00091">
    <property type="entry name" value="PAS"/>
    <property type="match status" value="1"/>
</dbReference>
<dbReference type="CDD" id="cd00130">
    <property type="entry name" value="PAS"/>
    <property type="match status" value="1"/>
</dbReference>
<dbReference type="PROSITE" id="PS50112">
    <property type="entry name" value="PAS"/>
    <property type="match status" value="1"/>
</dbReference>
<dbReference type="InterPro" id="IPR005467">
    <property type="entry name" value="His_kinase_dom"/>
</dbReference>
<feature type="coiled-coil region" evidence="11">
    <location>
        <begin position="127"/>
        <end position="157"/>
    </location>
</feature>
<feature type="domain" description="PAS" evidence="13">
    <location>
        <begin position="12"/>
        <end position="57"/>
    </location>
</feature>
<dbReference type="Pfam" id="PF02518">
    <property type="entry name" value="HATPase_c"/>
    <property type="match status" value="1"/>
</dbReference>
<dbReference type="PROSITE" id="PS50109">
    <property type="entry name" value="HIS_KIN"/>
    <property type="match status" value="1"/>
</dbReference>
<keyword evidence="6 14" id="KW-0418">Kinase</keyword>
<accession>A0A1H9ENC6</accession>
<dbReference type="SMART" id="SM00387">
    <property type="entry name" value="HATPase_c"/>
    <property type="match status" value="1"/>
</dbReference>
<evidence type="ECO:0000256" key="10">
    <source>
        <dbReference type="ARBA" id="ARBA00070616"/>
    </source>
</evidence>
<dbReference type="Gene3D" id="3.30.450.20">
    <property type="entry name" value="PAS domain"/>
    <property type="match status" value="1"/>
</dbReference>
<dbReference type="EMBL" id="FOFB01000007">
    <property type="protein sequence ID" value="SEQ27102.1"/>
    <property type="molecule type" value="Genomic_DNA"/>
</dbReference>
<evidence type="ECO:0000256" key="7">
    <source>
        <dbReference type="ARBA" id="ARBA00022840"/>
    </source>
</evidence>
<evidence type="ECO:0000256" key="1">
    <source>
        <dbReference type="ARBA" id="ARBA00000085"/>
    </source>
</evidence>
<evidence type="ECO:0000313" key="14">
    <source>
        <dbReference type="EMBL" id="SEQ27102.1"/>
    </source>
</evidence>
<dbReference type="FunFam" id="3.30.450.20:FF:000060">
    <property type="entry name" value="Sensor protein FixL"/>
    <property type="match status" value="1"/>
</dbReference>
<dbReference type="InterPro" id="IPR003661">
    <property type="entry name" value="HisK_dim/P_dom"/>
</dbReference>
<feature type="domain" description="Histidine kinase" evidence="12">
    <location>
        <begin position="182"/>
        <end position="398"/>
    </location>
</feature>
<dbReference type="AlphaFoldDB" id="A0A1H9ENC6"/>
<evidence type="ECO:0000256" key="6">
    <source>
        <dbReference type="ARBA" id="ARBA00022777"/>
    </source>
</evidence>
<gene>
    <name evidence="14" type="ORF">SAMN05444359_107139</name>
</gene>
<keyword evidence="15" id="KW-1185">Reference proteome</keyword>
<keyword evidence="7" id="KW-0067">ATP-binding</keyword>
<dbReference type="Gene3D" id="3.30.565.10">
    <property type="entry name" value="Histidine kinase-like ATPase, C-terminal domain"/>
    <property type="match status" value="1"/>
</dbReference>
<dbReference type="InterPro" id="IPR013767">
    <property type="entry name" value="PAS_fold"/>
</dbReference>
<dbReference type="SUPFAM" id="SSF47384">
    <property type="entry name" value="Homodimeric domain of signal transducing histidine kinase"/>
    <property type="match status" value="1"/>
</dbReference>
<evidence type="ECO:0000313" key="15">
    <source>
        <dbReference type="Proteomes" id="UP000199021"/>
    </source>
</evidence>
<dbReference type="CDD" id="cd00082">
    <property type="entry name" value="HisKA"/>
    <property type="match status" value="1"/>
</dbReference>
<dbReference type="PANTHER" id="PTHR43711">
    <property type="entry name" value="TWO-COMPONENT HISTIDINE KINASE"/>
    <property type="match status" value="1"/>
</dbReference>
<dbReference type="SUPFAM" id="SSF55874">
    <property type="entry name" value="ATPase domain of HSP90 chaperone/DNA topoisomerase II/histidine kinase"/>
    <property type="match status" value="1"/>
</dbReference>